<protein>
    <recommendedName>
        <fullName evidence="2">Methyltransferase type 11 domain-containing protein</fullName>
    </recommendedName>
</protein>
<dbReference type="CDD" id="cd02440">
    <property type="entry name" value="AdoMet_MTases"/>
    <property type="match status" value="1"/>
</dbReference>
<dbReference type="PANTHER" id="PTHR43464:SF94">
    <property type="entry name" value="MALONYL-[ACYL-CARRIER PROTEIN] O-METHYLTRANSFERASE"/>
    <property type="match status" value="1"/>
</dbReference>
<keyword evidence="1" id="KW-1133">Transmembrane helix</keyword>
<dbReference type="Pfam" id="PF08241">
    <property type="entry name" value="Methyltransf_11"/>
    <property type="match status" value="1"/>
</dbReference>
<organism evidence="3 4">
    <name type="scientific">Candidatus Blackburnbacteria bacterium RIFCSPHIGHO2_02_FULL_44_20</name>
    <dbReference type="NCBI Taxonomy" id="1797516"/>
    <lineage>
        <taxon>Bacteria</taxon>
        <taxon>Candidatus Blackburniibacteriota</taxon>
    </lineage>
</organism>
<dbReference type="AlphaFoldDB" id="A0A1G1V993"/>
<proteinExistence type="predicted"/>
<reference evidence="3 4" key="1">
    <citation type="journal article" date="2016" name="Nat. Commun.">
        <title>Thousands of microbial genomes shed light on interconnected biogeochemical processes in an aquifer system.</title>
        <authorList>
            <person name="Anantharaman K."/>
            <person name="Brown C.T."/>
            <person name="Hug L.A."/>
            <person name="Sharon I."/>
            <person name="Castelle C.J."/>
            <person name="Probst A.J."/>
            <person name="Thomas B.C."/>
            <person name="Singh A."/>
            <person name="Wilkins M.J."/>
            <person name="Karaoz U."/>
            <person name="Brodie E.L."/>
            <person name="Williams K.H."/>
            <person name="Hubbard S.S."/>
            <person name="Banfield J.F."/>
        </authorList>
    </citation>
    <scope>NUCLEOTIDE SEQUENCE [LARGE SCALE GENOMIC DNA]</scope>
</reference>
<dbReference type="GO" id="GO:0008757">
    <property type="term" value="F:S-adenosylmethionine-dependent methyltransferase activity"/>
    <property type="evidence" value="ECO:0007669"/>
    <property type="project" value="InterPro"/>
</dbReference>
<keyword evidence="1" id="KW-0812">Transmembrane</keyword>
<evidence type="ECO:0000256" key="1">
    <source>
        <dbReference type="SAM" id="Phobius"/>
    </source>
</evidence>
<dbReference type="PANTHER" id="PTHR43464">
    <property type="entry name" value="METHYLTRANSFERASE"/>
    <property type="match status" value="1"/>
</dbReference>
<dbReference type="InterPro" id="IPR013216">
    <property type="entry name" value="Methyltransf_11"/>
</dbReference>
<dbReference type="EMBL" id="MHBZ01000008">
    <property type="protein sequence ID" value="OGY11990.1"/>
    <property type="molecule type" value="Genomic_DNA"/>
</dbReference>
<dbReference type="STRING" id="1797516.A3D26_03535"/>
<evidence type="ECO:0000313" key="4">
    <source>
        <dbReference type="Proteomes" id="UP000178319"/>
    </source>
</evidence>
<accession>A0A1G1V993</accession>
<dbReference type="Gene3D" id="3.40.50.150">
    <property type="entry name" value="Vaccinia Virus protein VP39"/>
    <property type="match status" value="1"/>
</dbReference>
<evidence type="ECO:0000259" key="2">
    <source>
        <dbReference type="Pfam" id="PF08241"/>
    </source>
</evidence>
<feature type="transmembrane region" description="Helical" evidence="1">
    <location>
        <begin position="222"/>
        <end position="240"/>
    </location>
</feature>
<evidence type="ECO:0000313" key="3">
    <source>
        <dbReference type="EMBL" id="OGY11990.1"/>
    </source>
</evidence>
<comment type="caution">
    <text evidence="3">The sequence shown here is derived from an EMBL/GenBank/DDBJ whole genome shotgun (WGS) entry which is preliminary data.</text>
</comment>
<sequence length="251" mass="28215">MQISEYQNIYENEASHFFYVGNHFVILNLVRKYANSVNHNILDAGCGTGLLAKKLQLFGSVTGVDISPEAIKYAKKRGVNARLASIAKLPFKKATFDLVVSVDVLYHQKVKNDRTALLEFKRVLKPGGVLILKVPAYNWLRGSHDIVVHTKHRYTTEELERLAVMVGLKVIKASYFASFLLPLAILKRLYESIAPIGNTESDVRPAPPFLNSFMITLYKLESFLLAFVNLPFGLSTFVVLRKTGKRGTNRV</sequence>
<name>A0A1G1V993_9BACT</name>
<dbReference type="Proteomes" id="UP000178319">
    <property type="component" value="Unassembled WGS sequence"/>
</dbReference>
<dbReference type="SUPFAM" id="SSF53335">
    <property type="entry name" value="S-adenosyl-L-methionine-dependent methyltransferases"/>
    <property type="match status" value="1"/>
</dbReference>
<gene>
    <name evidence="3" type="ORF">A3D26_03535</name>
</gene>
<feature type="domain" description="Methyltransferase type 11" evidence="2">
    <location>
        <begin position="42"/>
        <end position="132"/>
    </location>
</feature>
<dbReference type="InterPro" id="IPR029063">
    <property type="entry name" value="SAM-dependent_MTases_sf"/>
</dbReference>
<keyword evidence="1" id="KW-0472">Membrane</keyword>